<dbReference type="InterPro" id="IPR006700">
    <property type="entry name" value="RsmE"/>
</dbReference>
<evidence type="ECO:0000256" key="9">
    <source>
        <dbReference type="ARBA" id="ARBA00047944"/>
    </source>
</evidence>
<dbReference type="InterPro" id="IPR029026">
    <property type="entry name" value="tRNA_m1G_MTases_N"/>
</dbReference>
<evidence type="ECO:0000256" key="3">
    <source>
        <dbReference type="ARBA" id="ARBA00022490"/>
    </source>
</evidence>
<feature type="domain" description="Ribosomal RNA small subunit methyltransferase E methyltransferase" evidence="11">
    <location>
        <begin position="73"/>
        <end position="238"/>
    </location>
</feature>
<comment type="function">
    <text evidence="8 10">Specifically methylates the N3 position of the uracil ring of uridine 1498 (m3U1498) in 16S rRNA. Acts on the fully assembled 30S ribosomal subunit.</text>
</comment>
<evidence type="ECO:0000256" key="7">
    <source>
        <dbReference type="ARBA" id="ARBA00022691"/>
    </source>
</evidence>
<dbReference type="Pfam" id="PF04452">
    <property type="entry name" value="Methyltrans_RNA"/>
    <property type="match status" value="1"/>
</dbReference>
<dbReference type="PIRSF" id="PIRSF015601">
    <property type="entry name" value="MTase_slr0722"/>
    <property type="match status" value="1"/>
</dbReference>
<evidence type="ECO:0000256" key="5">
    <source>
        <dbReference type="ARBA" id="ARBA00022603"/>
    </source>
</evidence>
<protein>
    <recommendedName>
        <fullName evidence="10">Ribosomal RNA small subunit methyltransferase E</fullName>
        <ecNumber evidence="10">2.1.1.193</ecNumber>
    </recommendedName>
</protein>
<dbReference type="Proteomes" id="UP001165427">
    <property type="component" value="Unassembled WGS sequence"/>
</dbReference>
<dbReference type="GO" id="GO:0005737">
    <property type="term" value="C:cytoplasm"/>
    <property type="evidence" value="ECO:0007669"/>
    <property type="project" value="UniProtKB-SubCell"/>
</dbReference>
<evidence type="ECO:0000259" key="11">
    <source>
        <dbReference type="Pfam" id="PF04452"/>
    </source>
</evidence>
<dbReference type="EC" id="2.1.1.193" evidence="10"/>
<dbReference type="GO" id="GO:0070475">
    <property type="term" value="P:rRNA base methylation"/>
    <property type="evidence" value="ECO:0007669"/>
    <property type="project" value="TreeGrafter"/>
</dbReference>
<keyword evidence="4 10" id="KW-0698">rRNA processing</keyword>
<gene>
    <name evidence="13" type="ORF">MRX98_18575</name>
</gene>
<evidence type="ECO:0000256" key="8">
    <source>
        <dbReference type="ARBA" id="ARBA00025699"/>
    </source>
</evidence>
<dbReference type="NCBIfam" id="TIGR00046">
    <property type="entry name" value="RsmE family RNA methyltransferase"/>
    <property type="match status" value="1"/>
</dbReference>
<comment type="similarity">
    <text evidence="2 10">Belongs to the RNA methyltransferase RsmE family.</text>
</comment>
<dbReference type="InterPro" id="IPR029028">
    <property type="entry name" value="Alpha/beta_knot_MTases"/>
</dbReference>
<evidence type="ECO:0000256" key="2">
    <source>
        <dbReference type="ARBA" id="ARBA00005528"/>
    </source>
</evidence>
<dbReference type="PANTHER" id="PTHR30027">
    <property type="entry name" value="RIBOSOMAL RNA SMALL SUBUNIT METHYLTRANSFERASE E"/>
    <property type="match status" value="1"/>
</dbReference>
<evidence type="ECO:0000259" key="12">
    <source>
        <dbReference type="Pfam" id="PF20260"/>
    </source>
</evidence>
<feature type="domain" description="Ribosomal RNA small subunit methyltransferase E PUA-like" evidence="12">
    <location>
        <begin position="18"/>
        <end position="62"/>
    </location>
</feature>
<dbReference type="SUPFAM" id="SSF88697">
    <property type="entry name" value="PUA domain-like"/>
    <property type="match status" value="1"/>
</dbReference>
<reference evidence="13" key="1">
    <citation type="submission" date="2022-04" db="EMBL/GenBank/DDBJ databases">
        <title>Desulfatitalea alkaliphila sp. nov., a novel anaerobic sulfate-reducing bacterium isolated from terrestrial mud volcano, Taman Peninsula, Russia.</title>
        <authorList>
            <person name="Khomyakova M.A."/>
            <person name="Merkel A.Y."/>
            <person name="Slobodkin A.I."/>
        </authorList>
    </citation>
    <scope>NUCLEOTIDE SEQUENCE</scope>
    <source>
        <strain evidence="13">M08but</strain>
    </source>
</reference>
<dbReference type="Pfam" id="PF20260">
    <property type="entry name" value="PUA_4"/>
    <property type="match status" value="1"/>
</dbReference>
<organism evidence="13 14">
    <name type="scientific">Desulfatitalea alkaliphila</name>
    <dbReference type="NCBI Taxonomy" id="2929485"/>
    <lineage>
        <taxon>Bacteria</taxon>
        <taxon>Pseudomonadati</taxon>
        <taxon>Thermodesulfobacteriota</taxon>
        <taxon>Desulfobacteria</taxon>
        <taxon>Desulfobacterales</taxon>
        <taxon>Desulfosarcinaceae</taxon>
        <taxon>Desulfatitalea</taxon>
    </lineage>
</organism>
<comment type="catalytic activity">
    <reaction evidence="9 10">
        <text>uridine(1498) in 16S rRNA + S-adenosyl-L-methionine = N(3)-methyluridine(1498) in 16S rRNA + S-adenosyl-L-homocysteine + H(+)</text>
        <dbReference type="Rhea" id="RHEA:42920"/>
        <dbReference type="Rhea" id="RHEA-COMP:10283"/>
        <dbReference type="Rhea" id="RHEA-COMP:10284"/>
        <dbReference type="ChEBI" id="CHEBI:15378"/>
        <dbReference type="ChEBI" id="CHEBI:57856"/>
        <dbReference type="ChEBI" id="CHEBI:59789"/>
        <dbReference type="ChEBI" id="CHEBI:65315"/>
        <dbReference type="ChEBI" id="CHEBI:74502"/>
        <dbReference type="EC" id="2.1.1.193"/>
    </reaction>
</comment>
<dbReference type="NCBIfam" id="NF008692">
    <property type="entry name" value="PRK11713.1-5"/>
    <property type="match status" value="1"/>
</dbReference>
<evidence type="ECO:0000313" key="14">
    <source>
        <dbReference type="Proteomes" id="UP001165427"/>
    </source>
</evidence>
<dbReference type="InterPro" id="IPR046886">
    <property type="entry name" value="RsmE_MTase_dom"/>
</dbReference>
<keyword evidence="5 10" id="KW-0489">Methyltransferase</keyword>
<evidence type="ECO:0000256" key="6">
    <source>
        <dbReference type="ARBA" id="ARBA00022679"/>
    </source>
</evidence>
<dbReference type="InterPro" id="IPR046887">
    <property type="entry name" value="RsmE_PUA-like"/>
</dbReference>
<dbReference type="AlphaFoldDB" id="A0AA41R7U4"/>
<evidence type="ECO:0000256" key="4">
    <source>
        <dbReference type="ARBA" id="ARBA00022552"/>
    </source>
</evidence>
<sequence length="249" mass="28333">MHRFYIPPDQATRSEPVIEGTDARHIQTVLRLKPGDPIVVFDGQGTEYAARIVALDRRQVRIALSEQRTVDTESPLKIALAQSYLKDKKMDLLVRQVVELGVNHFIPFMARRSVPQPDAERTANRRRRWQKIALEAVKQCRRQRPMEVAPVHTFEETLALARPYALKLFFWEVQGDHLFSDPQRRPRPDSVFIMIGPEGGFEAGEYEAARAHGFEAVQMGPRILRVETAAIAACTLVQYLFGDMGTKIA</sequence>
<evidence type="ECO:0000313" key="13">
    <source>
        <dbReference type="EMBL" id="MCJ8502586.1"/>
    </source>
</evidence>
<keyword evidence="14" id="KW-1185">Reference proteome</keyword>
<dbReference type="EMBL" id="JALJRB010000029">
    <property type="protein sequence ID" value="MCJ8502586.1"/>
    <property type="molecule type" value="Genomic_DNA"/>
</dbReference>
<dbReference type="InterPro" id="IPR015947">
    <property type="entry name" value="PUA-like_sf"/>
</dbReference>
<keyword evidence="3 10" id="KW-0963">Cytoplasm</keyword>
<dbReference type="Gene3D" id="3.40.1280.10">
    <property type="match status" value="1"/>
</dbReference>
<evidence type="ECO:0000256" key="1">
    <source>
        <dbReference type="ARBA" id="ARBA00004496"/>
    </source>
</evidence>
<comment type="caution">
    <text evidence="13">The sequence shown here is derived from an EMBL/GenBank/DDBJ whole genome shotgun (WGS) entry which is preliminary data.</text>
</comment>
<keyword evidence="7 10" id="KW-0949">S-adenosyl-L-methionine</keyword>
<proteinExistence type="inferred from homology"/>
<dbReference type="RefSeq" id="WP_246913579.1">
    <property type="nucleotide sequence ID" value="NZ_JALJRB010000029.1"/>
</dbReference>
<dbReference type="GO" id="GO:0070042">
    <property type="term" value="F:rRNA (uridine-N3-)-methyltransferase activity"/>
    <property type="evidence" value="ECO:0007669"/>
    <property type="project" value="TreeGrafter"/>
</dbReference>
<dbReference type="PANTHER" id="PTHR30027:SF3">
    <property type="entry name" value="16S RRNA (URACIL(1498)-N(3))-METHYLTRANSFERASE"/>
    <property type="match status" value="1"/>
</dbReference>
<accession>A0AA41R7U4</accession>
<dbReference type="CDD" id="cd18084">
    <property type="entry name" value="RsmE-like"/>
    <property type="match status" value="1"/>
</dbReference>
<name>A0AA41R7U4_9BACT</name>
<dbReference type="SUPFAM" id="SSF75217">
    <property type="entry name" value="alpha/beta knot"/>
    <property type="match status" value="1"/>
</dbReference>
<evidence type="ECO:0000256" key="10">
    <source>
        <dbReference type="PIRNR" id="PIRNR015601"/>
    </source>
</evidence>
<keyword evidence="6 10" id="KW-0808">Transferase</keyword>
<comment type="subcellular location">
    <subcellularLocation>
        <location evidence="1 10">Cytoplasm</location>
    </subcellularLocation>
</comment>